<dbReference type="PANTHER" id="PTHR22550">
    <property type="entry name" value="SPORE GERMINATION PROTEIN"/>
    <property type="match status" value="1"/>
</dbReference>
<protein>
    <submittedName>
        <fullName evidence="7">Ca-activated chloride channel family protein</fullName>
    </submittedName>
</protein>
<dbReference type="InterPro" id="IPR002035">
    <property type="entry name" value="VWF_A"/>
</dbReference>
<feature type="domain" description="VWFA" evidence="6">
    <location>
        <begin position="89"/>
        <end position="283"/>
    </location>
</feature>
<dbReference type="OrthoDB" id="353431at2"/>
<dbReference type="Gene3D" id="3.40.50.410">
    <property type="entry name" value="von Willebrand factor, type A domain"/>
    <property type="match status" value="1"/>
</dbReference>
<keyword evidence="2 5" id="KW-0812">Transmembrane</keyword>
<dbReference type="PANTHER" id="PTHR22550:SF5">
    <property type="entry name" value="LEUCINE ZIPPER PROTEIN 4"/>
    <property type="match status" value="1"/>
</dbReference>
<sequence length="329" mass="35417">MTFLYPVYLWLLLGVPLVMGLLLFAAWRSREALTAYLGGKLLQDALEILVLKNFISAVLFTMALALLVVSLGGPQWGSRSVEEERRGLELVFLVDVSNSMLVEDVLPSRLARTREVARSVASRFPEASKGIVVFKGGSSVLVPLTGDPAAFDLAISYLSPSLVTSPGTDLNEALPAAADLFPGGTPRHRVILLFSDGGHDLGVSRQVLEDLRDRGTPVFTVLTGTPAGGTIPATDGGVLRDGHGDPVIVGVNSRRMEEIASVTGGKAYSISETTIVNRLVQDLEHLSGEGVSVLFRQVSVDRYHLFVLAALGLLVVMILVQSFRWRDLL</sequence>
<dbReference type="AlphaFoldDB" id="A0A1N6UFU1"/>
<feature type="transmembrane region" description="Helical" evidence="5">
    <location>
        <begin position="303"/>
        <end position="323"/>
    </location>
</feature>
<dbReference type="PROSITE" id="PS50234">
    <property type="entry name" value="VWFA"/>
    <property type="match status" value="1"/>
</dbReference>
<evidence type="ECO:0000256" key="2">
    <source>
        <dbReference type="ARBA" id="ARBA00022692"/>
    </source>
</evidence>
<organism evidence="7 8">
    <name type="scientific">Alkalispirochaeta americana</name>
    <dbReference type="NCBI Taxonomy" id="159291"/>
    <lineage>
        <taxon>Bacteria</taxon>
        <taxon>Pseudomonadati</taxon>
        <taxon>Spirochaetota</taxon>
        <taxon>Spirochaetia</taxon>
        <taxon>Spirochaetales</taxon>
        <taxon>Spirochaetaceae</taxon>
        <taxon>Alkalispirochaeta</taxon>
    </lineage>
</organism>
<evidence type="ECO:0000313" key="8">
    <source>
        <dbReference type="Proteomes" id="UP000186400"/>
    </source>
</evidence>
<accession>A0A1N6UFU1</accession>
<feature type="transmembrane region" description="Helical" evidence="5">
    <location>
        <begin position="7"/>
        <end position="28"/>
    </location>
</feature>
<evidence type="ECO:0000256" key="4">
    <source>
        <dbReference type="ARBA" id="ARBA00023136"/>
    </source>
</evidence>
<feature type="transmembrane region" description="Helical" evidence="5">
    <location>
        <begin position="48"/>
        <end position="69"/>
    </location>
</feature>
<reference evidence="7 8" key="1">
    <citation type="submission" date="2017-01" db="EMBL/GenBank/DDBJ databases">
        <authorList>
            <person name="Mah S.A."/>
            <person name="Swanson W.J."/>
            <person name="Moy G.W."/>
            <person name="Vacquier V.D."/>
        </authorList>
    </citation>
    <scope>NUCLEOTIDE SEQUENCE [LARGE SCALE GENOMIC DNA]</scope>
    <source>
        <strain evidence="7 8">ASpG1</strain>
    </source>
</reference>
<dbReference type="SMART" id="SM00327">
    <property type="entry name" value="VWA"/>
    <property type="match status" value="1"/>
</dbReference>
<dbReference type="EMBL" id="FTMS01000012">
    <property type="protein sequence ID" value="SIQ64196.1"/>
    <property type="molecule type" value="Genomic_DNA"/>
</dbReference>
<evidence type="ECO:0000256" key="5">
    <source>
        <dbReference type="SAM" id="Phobius"/>
    </source>
</evidence>
<dbReference type="SUPFAM" id="SSF53300">
    <property type="entry name" value="vWA-like"/>
    <property type="match status" value="1"/>
</dbReference>
<evidence type="ECO:0000256" key="1">
    <source>
        <dbReference type="ARBA" id="ARBA00022475"/>
    </source>
</evidence>
<keyword evidence="8" id="KW-1185">Reference proteome</keyword>
<dbReference type="InterPro" id="IPR050768">
    <property type="entry name" value="UPF0353/GerABKA_families"/>
</dbReference>
<dbReference type="Pfam" id="PF13519">
    <property type="entry name" value="VWA_2"/>
    <property type="match status" value="1"/>
</dbReference>
<evidence type="ECO:0000259" key="6">
    <source>
        <dbReference type="PROSITE" id="PS50234"/>
    </source>
</evidence>
<keyword evidence="3 5" id="KW-1133">Transmembrane helix</keyword>
<dbReference type="InterPro" id="IPR036465">
    <property type="entry name" value="vWFA_dom_sf"/>
</dbReference>
<keyword evidence="1" id="KW-1003">Cell membrane</keyword>
<gene>
    <name evidence="7" type="ORF">SAMN05920897_11242</name>
</gene>
<dbReference type="Proteomes" id="UP000186400">
    <property type="component" value="Unassembled WGS sequence"/>
</dbReference>
<proteinExistence type="predicted"/>
<dbReference type="STRING" id="159291.SAMN05920897_11242"/>
<dbReference type="RefSeq" id="WP_076489137.1">
    <property type="nucleotide sequence ID" value="NZ_FTMS01000012.1"/>
</dbReference>
<name>A0A1N6UFU1_9SPIO</name>
<keyword evidence="4 5" id="KW-0472">Membrane</keyword>
<evidence type="ECO:0000313" key="7">
    <source>
        <dbReference type="EMBL" id="SIQ64196.1"/>
    </source>
</evidence>
<evidence type="ECO:0000256" key="3">
    <source>
        <dbReference type="ARBA" id="ARBA00022989"/>
    </source>
</evidence>